<dbReference type="PROSITE" id="PS01136">
    <property type="entry name" value="UPF0034"/>
    <property type="match status" value="1"/>
</dbReference>
<dbReference type="EMBL" id="PDZR01000023">
    <property type="protein sequence ID" value="PNG24849.1"/>
    <property type="molecule type" value="Genomic_DNA"/>
</dbReference>
<evidence type="ECO:0000313" key="16">
    <source>
        <dbReference type="EMBL" id="PNG24849.1"/>
    </source>
</evidence>
<dbReference type="NCBIfam" id="TIGR00737">
    <property type="entry name" value="nifR3_yhdG"/>
    <property type="match status" value="1"/>
</dbReference>
<dbReference type="PANTHER" id="PTHR45846:SF1">
    <property type="entry name" value="TRNA-DIHYDROURIDINE(47) SYNTHASE [NAD(P)(+)]-LIKE"/>
    <property type="match status" value="1"/>
</dbReference>
<dbReference type="InterPro" id="IPR004652">
    <property type="entry name" value="DusB-like"/>
</dbReference>
<proteinExistence type="inferred from homology"/>
<comment type="similarity">
    <text evidence="12">Belongs to the dus family.</text>
</comment>
<dbReference type="EC" id="1.3.1.-" evidence="12"/>
<evidence type="ECO:0000256" key="11">
    <source>
        <dbReference type="ARBA" id="ARBA00048802"/>
    </source>
</evidence>
<dbReference type="GO" id="GO:0050660">
    <property type="term" value="F:flavin adenine dinucleotide binding"/>
    <property type="evidence" value="ECO:0007669"/>
    <property type="project" value="InterPro"/>
</dbReference>
<keyword evidence="4 12" id="KW-0285">Flavoprotein</keyword>
<keyword evidence="3" id="KW-0820">tRNA-binding</keyword>
<evidence type="ECO:0000256" key="12">
    <source>
        <dbReference type="PIRNR" id="PIRNR006621"/>
    </source>
</evidence>
<comment type="caution">
    <text evidence="16">The sequence shown here is derived from an EMBL/GenBank/DDBJ whole genome shotgun (WGS) entry which is preliminary data.</text>
</comment>
<evidence type="ECO:0000256" key="8">
    <source>
        <dbReference type="ARBA" id="ARBA00022884"/>
    </source>
</evidence>
<evidence type="ECO:0000256" key="1">
    <source>
        <dbReference type="ARBA" id="ARBA00001917"/>
    </source>
</evidence>
<keyword evidence="7" id="KW-0521">NADP</keyword>
<comment type="catalytic activity">
    <reaction evidence="10">
        <text>a 5,6-dihydrouridine in tRNA + NADP(+) = a uridine in tRNA + NADPH + H(+)</text>
        <dbReference type="Rhea" id="RHEA:23624"/>
        <dbReference type="Rhea" id="RHEA-COMP:13339"/>
        <dbReference type="Rhea" id="RHEA-COMP:13887"/>
        <dbReference type="ChEBI" id="CHEBI:15378"/>
        <dbReference type="ChEBI" id="CHEBI:57783"/>
        <dbReference type="ChEBI" id="CHEBI:58349"/>
        <dbReference type="ChEBI" id="CHEBI:65315"/>
        <dbReference type="ChEBI" id="CHEBI:74443"/>
    </reaction>
</comment>
<dbReference type="PANTHER" id="PTHR45846">
    <property type="entry name" value="TRNA-DIHYDROURIDINE(47) SYNTHASE [NAD(P)(+)]-LIKE"/>
    <property type="match status" value="1"/>
</dbReference>
<evidence type="ECO:0000256" key="13">
    <source>
        <dbReference type="PIRSR" id="PIRSR006621-1"/>
    </source>
</evidence>
<evidence type="ECO:0000313" key="17">
    <source>
        <dbReference type="Proteomes" id="UP000236286"/>
    </source>
</evidence>
<organism evidence="16 17">
    <name type="scientific">Methylocella silvestris</name>
    <dbReference type="NCBI Taxonomy" id="199596"/>
    <lineage>
        <taxon>Bacteria</taxon>
        <taxon>Pseudomonadati</taxon>
        <taxon>Pseudomonadota</taxon>
        <taxon>Alphaproteobacteria</taxon>
        <taxon>Hyphomicrobiales</taxon>
        <taxon>Beijerinckiaceae</taxon>
        <taxon>Methylocella</taxon>
    </lineage>
</organism>
<dbReference type="CDD" id="cd02801">
    <property type="entry name" value="DUS_like_FMN"/>
    <property type="match status" value="1"/>
</dbReference>
<dbReference type="Gene3D" id="1.10.1200.80">
    <property type="entry name" value="Putative flavin oxidoreducatase, domain 2"/>
    <property type="match status" value="1"/>
</dbReference>
<dbReference type="GO" id="GO:0000049">
    <property type="term" value="F:tRNA binding"/>
    <property type="evidence" value="ECO:0007669"/>
    <property type="project" value="UniProtKB-KW"/>
</dbReference>
<dbReference type="InterPro" id="IPR001269">
    <property type="entry name" value="DUS_fam"/>
</dbReference>
<comment type="cofactor">
    <cofactor evidence="1 12 14">
        <name>FMN</name>
        <dbReference type="ChEBI" id="CHEBI:58210"/>
    </cofactor>
</comment>
<comment type="catalytic activity">
    <reaction evidence="11">
        <text>a 5,6-dihydrouridine in tRNA + NAD(+) = a uridine in tRNA + NADH + H(+)</text>
        <dbReference type="Rhea" id="RHEA:54452"/>
        <dbReference type="Rhea" id="RHEA-COMP:13339"/>
        <dbReference type="Rhea" id="RHEA-COMP:13887"/>
        <dbReference type="ChEBI" id="CHEBI:15378"/>
        <dbReference type="ChEBI" id="CHEBI:57540"/>
        <dbReference type="ChEBI" id="CHEBI:57945"/>
        <dbReference type="ChEBI" id="CHEBI:65315"/>
        <dbReference type="ChEBI" id="CHEBI:74443"/>
    </reaction>
</comment>
<dbReference type="RefSeq" id="WP_102844856.1">
    <property type="nucleotide sequence ID" value="NZ_PDZR01000023.1"/>
</dbReference>
<protein>
    <recommendedName>
        <fullName evidence="12">tRNA-dihydrouridine synthase</fullName>
        <ecNumber evidence="12">1.3.1.-</ecNumber>
    </recommendedName>
</protein>
<dbReference type="InterPro" id="IPR024036">
    <property type="entry name" value="tRNA-dHydroUridine_Synthase_C"/>
</dbReference>
<feature type="binding site" evidence="14">
    <location>
        <begin position="223"/>
        <end position="224"/>
    </location>
    <ligand>
        <name>FMN</name>
        <dbReference type="ChEBI" id="CHEBI:58210"/>
    </ligand>
</feature>
<feature type="active site" description="Proton donor" evidence="13">
    <location>
        <position position="99"/>
    </location>
</feature>
<dbReference type="PIRSF" id="PIRSF006621">
    <property type="entry name" value="Dus"/>
    <property type="match status" value="1"/>
</dbReference>
<keyword evidence="9 12" id="KW-0560">Oxidoreductase</keyword>
<gene>
    <name evidence="16" type="ORF">CR492_16650</name>
</gene>
<dbReference type="InterPro" id="IPR013785">
    <property type="entry name" value="Aldolase_TIM"/>
</dbReference>
<feature type="domain" description="DUS-like FMN-binding" evidence="15">
    <location>
        <begin position="14"/>
        <end position="309"/>
    </location>
</feature>
<keyword evidence="5 12" id="KW-0288">FMN</keyword>
<feature type="binding site" evidence="14">
    <location>
        <position position="69"/>
    </location>
    <ligand>
        <name>FMN</name>
        <dbReference type="ChEBI" id="CHEBI:58210"/>
    </ligand>
</feature>
<comment type="function">
    <text evidence="2 12">Catalyzes the synthesis of 5,6-dihydrouridine (D), a modified base found in the D-loop of most tRNAs, via the reduction of the C5-C6 double bond in target uridines.</text>
</comment>
<name>A0A2J7TDM5_METSI</name>
<evidence type="ECO:0000256" key="3">
    <source>
        <dbReference type="ARBA" id="ARBA00022555"/>
    </source>
</evidence>
<dbReference type="Gene3D" id="3.20.20.70">
    <property type="entry name" value="Aldolase class I"/>
    <property type="match status" value="1"/>
</dbReference>
<evidence type="ECO:0000256" key="10">
    <source>
        <dbReference type="ARBA" id="ARBA00048205"/>
    </source>
</evidence>
<reference evidence="16 17" key="1">
    <citation type="submission" date="2017-10" db="EMBL/GenBank/DDBJ databases">
        <title>Genome announcement of Methylocella silvestris TVC from permafrost.</title>
        <authorList>
            <person name="Wang J."/>
            <person name="Geng K."/>
            <person name="Ul-Haque F."/>
            <person name="Crombie A.T."/>
            <person name="Street L.E."/>
            <person name="Wookey P.A."/>
            <person name="Murrell J.C."/>
            <person name="Pratscher J."/>
        </authorList>
    </citation>
    <scope>NUCLEOTIDE SEQUENCE [LARGE SCALE GENOMIC DNA]</scope>
    <source>
        <strain evidence="16 17">TVC</strain>
    </source>
</reference>
<dbReference type="GO" id="GO:0017150">
    <property type="term" value="F:tRNA dihydrouridine synthase activity"/>
    <property type="evidence" value="ECO:0007669"/>
    <property type="project" value="InterPro"/>
</dbReference>
<evidence type="ECO:0000256" key="5">
    <source>
        <dbReference type="ARBA" id="ARBA00022643"/>
    </source>
</evidence>
<dbReference type="OrthoDB" id="9764501at2"/>
<dbReference type="Pfam" id="PF01207">
    <property type="entry name" value="Dus"/>
    <property type="match status" value="1"/>
</dbReference>
<keyword evidence="8" id="KW-0694">RNA-binding</keyword>
<evidence type="ECO:0000256" key="2">
    <source>
        <dbReference type="ARBA" id="ARBA00002790"/>
    </source>
</evidence>
<evidence type="ECO:0000256" key="4">
    <source>
        <dbReference type="ARBA" id="ARBA00022630"/>
    </source>
</evidence>
<evidence type="ECO:0000256" key="14">
    <source>
        <dbReference type="PIRSR" id="PIRSR006621-2"/>
    </source>
</evidence>
<dbReference type="AlphaFoldDB" id="A0A2J7TDM5"/>
<accession>A0A2J7TDM5</accession>
<feature type="binding site" evidence="14">
    <location>
        <position position="138"/>
    </location>
    <ligand>
        <name>FMN</name>
        <dbReference type="ChEBI" id="CHEBI:58210"/>
    </ligand>
</feature>
<dbReference type="InterPro" id="IPR035587">
    <property type="entry name" value="DUS-like_FMN-bd"/>
</dbReference>
<evidence type="ECO:0000256" key="6">
    <source>
        <dbReference type="ARBA" id="ARBA00022694"/>
    </source>
</evidence>
<evidence type="ECO:0000256" key="9">
    <source>
        <dbReference type="ARBA" id="ARBA00023002"/>
    </source>
</evidence>
<keyword evidence="6 12" id="KW-0819">tRNA processing</keyword>
<dbReference type="Proteomes" id="UP000236286">
    <property type="component" value="Unassembled WGS sequence"/>
</dbReference>
<dbReference type="SUPFAM" id="SSF51395">
    <property type="entry name" value="FMN-linked oxidoreductases"/>
    <property type="match status" value="1"/>
</dbReference>
<evidence type="ECO:0000256" key="7">
    <source>
        <dbReference type="ARBA" id="ARBA00022857"/>
    </source>
</evidence>
<sequence>MRIGSVAVSGCAFLAPMSGVTDIAMRRIAQRFGASLVFTEMVAAEAYAKGDAENRLKAEGRGVDPHVVQIAGCDPQSMARAARIAADSGAAILDINMGCPAKKVINGYSGSHLMRDLPLALDLIRATVRAVDIPVTLKMRLGWDEASINAAELGRLAEAEGIAMLTVHGRTRSQFYNGKADWRAIRAVKEAVSVPVVANGDCASLADAARMMDVSGADAVMIGRAAIGQPWLVGMIAERLATGVAGAEPSPAEKSEAAQEHYEGVLRLFGREQGMRHARKHLAAYAERSGSPAADALRARLVTANDPETVRSILGEIFDFPLRAEAA</sequence>
<evidence type="ECO:0000259" key="15">
    <source>
        <dbReference type="Pfam" id="PF01207"/>
    </source>
</evidence>
<dbReference type="InterPro" id="IPR018517">
    <property type="entry name" value="tRNA_hU_synthase_CS"/>
</dbReference>
<keyword evidence="14" id="KW-0547">Nucleotide-binding</keyword>
<feature type="binding site" evidence="14">
    <location>
        <position position="168"/>
    </location>
    <ligand>
        <name>FMN</name>
        <dbReference type="ChEBI" id="CHEBI:58210"/>
    </ligand>
</feature>